<dbReference type="AlphaFoldDB" id="A0A221K829"/>
<evidence type="ECO:0000313" key="2">
    <source>
        <dbReference type="Proteomes" id="UP000199754"/>
    </source>
</evidence>
<dbReference type="KEGG" id="spse:SULPSESMR1_04440"/>
<keyword evidence="1" id="KW-0614">Plasmid</keyword>
<protein>
    <submittedName>
        <fullName evidence="1">Uncharacterized protein</fullName>
    </submittedName>
</protein>
<accession>A0A221K829</accession>
<reference evidence="1 2" key="1">
    <citation type="submission" date="2017-07" db="EMBL/GenBank/DDBJ databases">
        <title>Genome Sequence of Sulfitobacter pseudonitzschiae Strain SMR1 Isolated from a culture of the Diatom Skeletonema marinoi.</title>
        <authorList>
            <person name="Topel M."/>
            <person name="Pinder M.I.M."/>
            <person name="Johansson O.N."/>
            <person name="Kourtchenko O."/>
            <person name="Godhe A."/>
            <person name="Clarke A.K."/>
        </authorList>
    </citation>
    <scope>NUCLEOTIDE SEQUENCE [LARGE SCALE GENOMIC DNA]</scope>
    <source>
        <strain evidence="1 2">SMR1</strain>
        <plasmid evidence="1 2">pSMR1-3</plasmid>
    </source>
</reference>
<sequence length="44" mass="4932">MKQAILHELTKRGAVSAMEALAPEIIQESLLLRSLRSLPRLYPS</sequence>
<evidence type="ECO:0000313" key="1">
    <source>
        <dbReference type="EMBL" id="ASM75161.1"/>
    </source>
</evidence>
<geneLocation type="plasmid" evidence="1 2">
    <name>pSMR1-3</name>
</geneLocation>
<dbReference type="Proteomes" id="UP000199754">
    <property type="component" value="Plasmid pSMR1-3"/>
</dbReference>
<dbReference type="RefSeq" id="WP_275888363.1">
    <property type="nucleotide sequence ID" value="NZ_CP022418.1"/>
</dbReference>
<keyword evidence="2" id="KW-1185">Reference proteome</keyword>
<organism evidence="1 2">
    <name type="scientific">Pseudosulfitobacter pseudonitzschiae</name>
    <dbReference type="NCBI Taxonomy" id="1402135"/>
    <lineage>
        <taxon>Bacteria</taxon>
        <taxon>Pseudomonadati</taxon>
        <taxon>Pseudomonadota</taxon>
        <taxon>Alphaproteobacteria</taxon>
        <taxon>Rhodobacterales</taxon>
        <taxon>Roseobacteraceae</taxon>
        <taxon>Pseudosulfitobacter</taxon>
    </lineage>
</organism>
<dbReference type="EMBL" id="CP022418">
    <property type="protein sequence ID" value="ASM75161.1"/>
    <property type="molecule type" value="Genomic_DNA"/>
</dbReference>
<proteinExistence type="predicted"/>
<name>A0A221K829_9RHOB</name>
<gene>
    <name evidence="1" type="ORF">SULPSESMR1_04440</name>
</gene>